<reference evidence="3" key="2">
    <citation type="submission" date="2025-09" db="UniProtKB">
        <authorList>
            <consortium name="Ensembl"/>
        </authorList>
    </citation>
    <scope>IDENTIFICATION</scope>
</reference>
<sequence length="381" mass="44710">MYSSGYSQVSKHSPQAKKTMQYRSSSKSCGYYMRIVFFFSSLIQSLIIVSLVLFLVYGKTQDSACQERTQDLEERFSQLSLENVALKKQRTNLTNFLNVTLTAKARMDSDLALLRQYTNMSILYFHECEQKLDIKLSTKGMCPFLLYRSWQRPLTRFQLVNSNFTQSVQAMKMEMEEIAKERDNLNLETIKLRRDIATKEKQIQIYEKTSKDEFSQSLGSVYNVSRAFLHKIDSLFPAHIAFQLTCPKQREHLEQIRSNCTNLSREVEDKLQRYMDTVGNHVAGIQNENIRLKAENWRFSEDYRSCRQEHAGMVEQHKQNLDKLQQKHDLDQERLLKEKKKLSGEKEVLESTVNYNAKAIESLMQQIEILNKSRVRTNTRD</sequence>
<proteinExistence type="predicted"/>
<dbReference type="InterPro" id="IPR009538">
    <property type="entry name" value="PV-1"/>
</dbReference>
<keyword evidence="2" id="KW-0812">Transmembrane</keyword>
<protein>
    <submittedName>
        <fullName evidence="3">Uncharacterized protein</fullName>
    </submittedName>
</protein>
<evidence type="ECO:0000313" key="3">
    <source>
        <dbReference type="Ensembl" id="ENSOABP00000034340.1"/>
    </source>
</evidence>
<dbReference type="Ensembl" id="ENSOABT00000035293.2">
    <property type="protein sequence ID" value="ENSOABP00000034340.1"/>
    <property type="gene ID" value="ENSOABG00000015774.2"/>
</dbReference>
<keyword evidence="2" id="KW-1133">Transmembrane helix</keyword>
<dbReference type="Proteomes" id="UP000472276">
    <property type="component" value="Unassembled WGS sequence"/>
</dbReference>
<name>A0A668U3M2_OREAU</name>
<evidence type="ECO:0000256" key="2">
    <source>
        <dbReference type="SAM" id="Phobius"/>
    </source>
</evidence>
<feature type="coiled-coil region" evidence="1">
    <location>
        <begin position="168"/>
        <end position="195"/>
    </location>
</feature>
<accession>A0A668U3M2</accession>
<dbReference type="GO" id="GO:0043114">
    <property type="term" value="P:regulation of vascular permeability"/>
    <property type="evidence" value="ECO:0007669"/>
    <property type="project" value="TreeGrafter"/>
</dbReference>
<organism evidence="3 4">
    <name type="scientific">Oreochromis aureus</name>
    <name type="common">Israeli tilapia</name>
    <name type="synonym">Chromis aureus</name>
    <dbReference type="NCBI Taxonomy" id="47969"/>
    <lineage>
        <taxon>Eukaryota</taxon>
        <taxon>Metazoa</taxon>
        <taxon>Chordata</taxon>
        <taxon>Craniata</taxon>
        <taxon>Vertebrata</taxon>
        <taxon>Euteleostomi</taxon>
        <taxon>Actinopterygii</taxon>
        <taxon>Neopterygii</taxon>
        <taxon>Teleostei</taxon>
        <taxon>Neoteleostei</taxon>
        <taxon>Acanthomorphata</taxon>
        <taxon>Ovalentaria</taxon>
        <taxon>Cichlomorphae</taxon>
        <taxon>Cichliformes</taxon>
        <taxon>Cichlidae</taxon>
        <taxon>African cichlids</taxon>
        <taxon>Pseudocrenilabrinae</taxon>
        <taxon>Oreochromini</taxon>
        <taxon>Oreochromis</taxon>
    </lineage>
</organism>
<evidence type="ECO:0000256" key="1">
    <source>
        <dbReference type="SAM" id="Coils"/>
    </source>
</evidence>
<dbReference type="PANTHER" id="PTHR21687">
    <property type="entry name" value="PLASMALEMMA VESICLE-ASSOCIATED PROTEIN"/>
    <property type="match status" value="1"/>
</dbReference>
<keyword evidence="4" id="KW-1185">Reference proteome</keyword>
<keyword evidence="2" id="KW-0472">Membrane</keyword>
<dbReference type="PANTHER" id="PTHR21687:SF5">
    <property type="entry name" value="PLASMALEMMA VESICLE-ASSOCIATED PROTEIN"/>
    <property type="match status" value="1"/>
</dbReference>
<evidence type="ECO:0000313" key="4">
    <source>
        <dbReference type="Proteomes" id="UP000472276"/>
    </source>
</evidence>
<reference evidence="3" key="1">
    <citation type="submission" date="2025-08" db="UniProtKB">
        <authorList>
            <consortium name="Ensembl"/>
        </authorList>
    </citation>
    <scope>IDENTIFICATION</scope>
</reference>
<dbReference type="OMA" id="KARNDWD"/>
<dbReference type="Pfam" id="PF06637">
    <property type="entry name" value="PV-1"/>
    <property type="match status" value="1"/>
</dbReference>
<dbReference type="AlphaFoldDB" id="A0A668U3M2"/>
<feature type="coiled-coil region" evidence="1">
    <location>
        <begin position="307"/>
        <end position="352"/>
    </location>
</feature>
<keyword evidence="1" id="KW-0175">Coiled coil</keyword>
<feature type="transmembrane region" description="Helical" evidence="2">
    <location>
        <begin position="31"/>
        <end position="57"/>
    </location>
</feature>
<dbReference type="GO" id="GO:0002693">
    <property type="term" value="P:positive regulation of cellular extravasation"/>
    <property type="evidence" value="ECO:0007669"/>
    <property type="project" value="TreeGrafter"/>
</dbReference>